<accession>A0A8X7PEK1</accession>
<evidence type="ECO:0000313" key="1">
    <source>
        <dbReference type="EMBL" id="KAG2250526.1"/>
    </source>
</evidence>
<proteinExistence type="predicted"/>
<reference evidence="1 2" key="1">
    <citation type="submission" date="2020-02" db="EMBL/GenBank/DDBJ databases">
        <authorList>
            <person name="Ma Q."/>
            <person name="Huang Y."/>
            <person name="Song X."/>
            <person name="Pei D."/>
        </authorList>
    </citation>
    <scope>NUCLEOTIDE SEQUENCE [LARGE SCALE GENOMIC DNA]</scope>
    <source>
        <strain evidence="1">Sxm20200214</strain>
        <tissue evidence="1">Leaf</tissue>
    </source>
</reference>
<dbReference type="Proteomes" id="UP000886595">
    <property type="component" value="Unassembled WGS sequence"/>
</dbReference>
<protein>
    <submittedName>
        <fullName evidence="1">Uncharacterized protein</fullName>
    </submittedName>
</protein>
<sequence>MYPTRAVRHAAWDALDSLFPVSILITRSNARNISSKTLAHKIWTGLAYDIVILPCRWGVTRGISSVYFSGCCIHGTGHHRAGTLWFLALRRYSIPS</sequence>
<name>A0A8X7PEK1_BRACI</name>
<dbReference type="EMBL" id="JAAMPC010000016">
    <property type="protein sequence ID" value="KAG2250526.1"/>
    <property type="molecule type" value="Genomic_DNA"/>
</dbReference>
<keyword evidence="2" id="KW-1185">Reference proteome</keyword>
<comment type="caution">
    <text evidence="1">The sequence shown here is derived from an EMBL/GenBank/DDBJ whole genome shotgun (WGS) entry which is preliminary data.</text>
</comment>
<dbReference type="AlphaFoldDB" id="A0A8X7PEK1"/>
<evidence type="ECO:0000313" key="2">
    <source>
        <dbReference type="Proteomes" id="UP000886595"/>
    </source>
</evidence>
<organism evidence="1 2">
    <name type="scientific">Brassica carinata</name>
    <name type="common">Ethiopian mustard</name>
    <name type="synonym">Abyssinian cabbage</name>
    <dbReference type="NCBI Taxonomy" id="52824"/>
    <lineage>
        <taxon>Eukaryota</taxon>
        <taxon>Viridiplantae</taxon>
        <taxon>Streptophyta</taxon>
        <taxon>Embryophyta</taxon>
        <taxon>Tracheophyta</taxon>
        <taxon>Spermatophyta</taxon>
        <taxon>Magnoliopsida</taxon>
        <taxon>eudicotyledons</taxon>
        <taxon>Gunneridae</taxon>
        <taxon>Pentapetalae</taxon>
        <taxon>rosids</taxon>
        <taxon>malvids</taxon>
        <taxon>Brassicales</taxon>
        <taxon>Brassicaceae</taxon>
        <taxon>Brassiceae</taxon>
        <taxon>Brassica</taxon>
    </lineage>
</organism>
<gene>
    <name evidence="1" type="ORF">Bca52824_080662</name>
</gene>